<comment type="caution">
    <text evidence="4">The sequence shown here is derived from an EMBL/GenBank/DDBJ whole genome shotgun (WGS) entry which is preliminary data.</text>
</comment>
<keyword evidence="2" id="KW-1277">Toxin-antitoxin system</keyword>
<evidence type="ECO:0000256" key="1">
    <source>
        <dbReference type="ARBA" id="ARBA00006226"/>
    </source>
</evidence>
<organism evidence="4 5">
    <name type="scientific">Spartinivicinus poritis</name>
    <dbReference type="NCBI Taxonomy" id="2994640"/>
    <lineage>
        <taxon>Bacteria</taxon>
        <taxon>Pseudomonadati</taxon>
        <taxon>Pseudomonadota</taxon>
        <taxon>Gammaproteobacteria</taxon>
        <taxon>Oceanospirillales</taxon>
        <taxon>Zooshikellaceae</taxon>
        <taxon>Spartinivicinus</taxon>
    </lineage>
</organism>
<name>A0ABT5UHE7_9GAMM</name>
<dbReference type="Pfam" id="PF05016">
    <property type="entry name" value="ParE_toxin"/>
    <property type="match status" value="1"/>
</dbReference>
<dbReference type="PANTHER" id="PTHR33755:SF9">
    <property type="entry name" value="TOXIN PARE1"/>
    <property type="match status" value="1"/>
</dbReference>
<dbReference type="InterPro" id="IPR051803">
    <property type="entry name" value="TA_system_RelE-like_toxin"/>
</dbReference>
<dbReference type="Gene3D" id="3.30.2310.20">
    <property type="entry name" value="RelE-like"/>
    <property type="match status" value="1"/>
</dbReference>
<accession>A0ABT5UHE7</accession>
<protein>
    <recommendedName>
        <fullName evidence="3">Toxin</fullName>
    </recommendedName>
</protein>
<evidence type="ECO:0000256" key="3">
    <source>
        <dbReference type="PIRNR" id="PIRNR029218"/>
    </source>
</evidence>
<keyword evidence="5" id="KW-1185">Reference proteome</keyword>
<dbReference type="Proteomes" id="UP001528823">
    <property type="component" value="Unassembled WGS sequence"/>
</dbReference>
<comment type="similarity">
    <text evidence="1 3">Belongs to the RelE toxin family.</text>
</comment>
<proteinExistence type="inferred from homology"/>
<dbReference type="PANTHER" id="PTHR33755">
    <property type="entry name" value="TOXIN PARE1-RELATED"/>
    <property type="match status" value="1"/>
</dbReference>
<evidence type="ECO:0000313" key="5">
    <source>
        <dbReference type="Proteomes" id="UP001528823"/>
    </source>
</evidence>
<dbReference type="InterPro" id="IPR028344">
    <property type="entry name" value="ParE1/4"/>
</dbReference>
<gene>
    <name evidence="4" type="ORF">ORQ98_27615</name>
</gene>
<dbReference type="PIRSF" id="PIRSF029218">
    <property type="entry name" value="ParE"/>
    <property type="match status" value="1"/>
</dbReference>
<dbReference type="RefSeq" id="WP_274692040.1">
    <property type="nucleotide sequence ID" value="NZ_JAPMOU010000081.1"/>
</dbReference>
<evidence type="ECO:0000256" key="2">
    <source>
        <dbReference type="ARBA" id="ARBA00022649"/>
    </source>
</evidence>
<dbReference type="InterPro" id="IPR007712">
    <property type="entry name" value="RelE/ParE_toxin"/>
</dbReference>
<reference evidence="4 5" key="1">
    <citation type="submission" date="2022-11" db="EMBL/GenBank/DDBJ databases">
        <title>Spartinivicinus poritis sp. nov., isolated from scleractinian coral Porites lutea.</title>
        <authorList>
            <person name="Zhang G."/>
            <person name="Cai L."/>
            <person name="Wei Q."/>
        </authorList>
    </citation>
    <scope>NUCLEOTIDE SEQUENCE [LARGE SCALE GENOMIC DNA]</scope>
    <source>
        <strain evidence="4 5">A2-2</strain>
    </source>
</reference>
<evidence type="ECO:0000313" key="4">
    <source>
        <dbReference type="EMBL" id="MDE1465737.1"/>
    </source>
</evidence>
<sequence>MADFYFSEKAEQDLEEITDYTHQQWGSLQVIKYLDGLTELCQTLADSPVLGMKRDNLAEGLLSFSYESHILYYLAQPHGITVVRVLHKRRDPVKHL</sequence>
<dbReference type="EMBL" id="JAPMOU010000081">
    <property type="protein sequence ID" value="MDE1465737.1"/>
    <property type="molecule type" value="Genomic_DNA"/>
</dbReference>
<dbReference type="InterPro" id="IPR035093">
    <property type="entry name" value="RelE/ParE_toxin_dom_sf"/>
</dbReference>